<dbReference type="EMBL" id="CAJFDH010000004">
    <property type="protein sequence ID" value="CAD5218181.1"/>
    <property type="molecule type" value="Genomic_DNA"/>
</dbReference>
<dbReference type="SUPFAM" id="SSF54919">
    <property type="entry name" value="Nucleoside diphosphate kinase, NDK"/>
    <property type="match status" value="1"/>
</dbReference>
<dbReference type="Proteomes" id="UP000783686">
    <property type="component" value="Unassembled WGS sequence"/>
</dbReference>
<comment type="caution">
    <text evidence="1">Lacks conserved residue(s) required for the propagation of feature annotation.</text>
</comment>
<comment type="caution">
    <text evidence="2">The sequence shown here is derived from an EMBL/GenBank/DDBJ whole genome shotgun (WGS) entry which is preliminary data.</text>
</comment>
<dbReference type="AlphaFoldDB" id="A0A811KT35"/>
<dbReference type="InterPro" id="IPR036850">
    <property type="entry name" value="NDK-like_dom_sf"/>
</dbReference>
<evidence type="ECO:0000313" key="2">
    <source>
        <dbReference type="EMBL" id="CAD5218181.1"/>
    </source>
</evidence>
<dbReference type="Gene3D" id="3.30.70.141">
    <property type="entry name" value="Nucleoside diphosphate kinase-like domain"/>
    <property type="match status" value="1"/>
</dbReference>
<accession>A0A811KT35</accession>
<comment type="similarity">
    <text evidence="1">Belongs to the NDK family.</text>
</comment>
<evidence type="ECO:0000256" key="1">
    <source>
        <dbReference type="PROSITE-ProRule" id="PRU00706"/>
    </source>
</evidence>
<evidence type="ECO:0000313" key="3">
    <source>
        <dbReference type="Proteomes" id="UP000614601"/>
    </source>
</evidence>
<dbReference type="PROSITE" id="PS51374">
    <property type="entry name" value="NDPK_LIKE"/>
    <property type="match status" value="1"/>
</dbReference>
<name>A0A811KT35_9BILA</name>
<gene>
    <name evidence="2" type="ORF">BOKJ2_LOCUS7391</name>
</gene>
<keyword evidence="3" id="KW-1185">Reference proteome</keyword>
<protein>
    <submittedName>
        <fullName evidence="2">Uncharacterized protein</fullName>
    </submittedName>
</protein>
<reference evidence="2" key="1">
    <citation type="submission" date="2020-09" db="EMBL/GenBank/DDBJ databases">
        <authorList>
            <person name="Kikuchi T."/>
        </authorList>
    </citation>
    <scope>NUCLEOTIDE SEQUENCE</scope>
    <source>
        <strain evidence="2">SH1</strain>
    </source>
</reference>
<organism evidence="2 3">
    <name type="scientific">Bursaphelenchus okinawaensis</name>
    <dbReference type="NCBI Taxonomy" id="465554"/>
    <lineage>
        <taxon>Eukaryota</taxon>
        <taxon>Metazoa</taxon>
        <taxon>Ecdysozoa</taxon>
        <taxon>Nematoda</taxon>
        <taxon>Chromadorea</taxon>
        <taxon>Rhabditida</taxon>
        <taxon>Tylenchina</taxon>
        <taxon>Tylenchomorpha</taxon>
        <taxon>Aphelenchoidea</taxon>
        <taxon>Aphelenchoididae</taxon>
        <taxon>Bursaphelenchus</taxon>
    </lineage>
</organism>
<dbReference type="EMBL" id="CAJFCW020000004">
    <property type="protein sequence ID" value="CAG9109526.1"/>
    <property type="molecule type" value="Genomic_DNA"/>
</dbReference>
<dbReference type="Proteomes" id="UP000614601">
    <property type="component" value="Unassembled WGS sequence"/>
</dbReference>
<dbReference type="OrthoDB" id="5783326at2759"/>
<proteinExistence type="inferred from homology"/>
<sequence length="190" mass="21686">MFRQIYSDTEHKCQQCKQNVVLVVSPQYLSYDIEIEEGLFDDILNTKFAVIKQKRIKLSDTVVEDWMPTNQDQEFMAQLTNGSALLMILNRRNAVEAGSELAKFHNRICKNKLGKTGVYVSPDIIEAQRDIRLLFPEVKQLQDDLAAVRSYAATHIATPLTNELASLRIMSSQAELSQAAIKERFGKHHF</sequence>